<organism evidence="6 7">
    <name type="scientific">Iamia majanohamensis</name>
    <dbReference type="NCBI Taxonomy" id="467976"/>
    <lineage>
        <taxon>Bacteria</taxon>
        <taxon>Bacillati</taxon>
        <taxon>Actinomycetota</taxon>
        <taxon>Acidimicrobiia</taxon>
        <taxon>Acidimicrobiales</taxon>
        <taxon>Iamiaceae</taxon>
        <taxon>Iamia</taxon>
    </lineage>
</organism>
<protein>
    <submittedName>
        <fullName evidence="6">TetR/AcrR family transcriptional regulator</fullName>
    </submittedName>
</protein>
<dbReference type="PRINTS" id="PR00455">
    <property type="entry name" value="HTHTETR"/>
</dbReference>
<dbReference type="Pfam" id="PF00440">
    <property type="entry name" value="TetR_N"/>
    <property type="match status" value="1"/>
</dbReference>
<name>A0AAF0BV48_9ACTN</name>
<keyword evidence="7" id="KW-1185">Reference proteome</keyword>
<dbReference type="PANTHER" id="PTHR30055:SF234">
    <property type="entry name" value="HTH-TYPE TRANSCRIPTIONAL REGULATOR BETI"/>
    <property type="match status" value="1"/>
</dbReference>
<dbReference type="RefSeq" id="WP_272736206.1">
    <property type="nucleotide sequence ID" value="NZ_CP116942.1"/>
</dbReference>
<dbReference type="InterPro" id="IPR009057">
    <property type="entry name" value="Homeodomain-like_sf"/>
</dbReference>
<dbReference type="PANTHER" id="PTHR30055">
    <property type="entry name" value="HTH-TYPE TRANSCRIPTIONAL REGULATOR RUTR"/>
    <property type="match status" value="1"/>
</dbReference>
<evidence type="ECO:0000256" key="2">
    <source>
        <dbReference type="ARBA" id="ARBA00023125"/>
    </source>
</evidence>
<evidence type="ECO:0000256" key="3">
    <source>
        <dbReference type="ARBA" id="ARBA00023163"/>
    </source>
</evidence>
<keyword evidence="2 4" id="KW-0238">DNA-binding</keyword>
<dbReference type="InterPro" id="IPR001647">
    <property type="entry name" value="HTH_TetR"/>
</dbReference>
<evidence type="ECO:0000313" key="7">
    <source>
        <dbReference type="Proteomes" id="UP001216390"/>
    </source>
</evidence>
<feature type="DNA-binding region" description="H-T-H motif" evidence="4">
    <location>
        <begin position="42"/>
        <end position="61"/>
    </location>
</feature>
<dbReference type="AlphaFoldDB" id="A0AAF0BV48"/>
<gene>
    <name evidence="6" type="ORF">PO878_19495</name>
</gene>
<dbReference type="InterPro" id="IPR050109">
    <property type="entry name" value="HTH-type_TetR-like_transc_reg"/>
</dbReference>
<dbReference type="PROSITE" id="PS50977">
    <property type="entry name" value="HTH_TETR_2"/>
    <property type="match status" value="1"/>
</dbReference>
<dbReference type="GO" id="GO:0003700">
    <property type="term" value="F:DNA-binding transcription factor activity"/>
    <property type="evidence" value="ECO:0007669"/>
    <property type="project" value="TreeGrafter"/>
</dbReference>
<evidence type="ECO:0000256" key="4">
    <source>
        <dbReference type="PROSITE-ProRule" id="PRU00335"/>
    </source>
</evidence>
<sequence length="253" mass="26315">MTALGGSVVGGDRRAARRQARRAALLGAAMRIVARDGIATLTMQGVADEVGCAVGTVYTHFASKGALVAELQNDAVRRIVASLQEVRARSRALLEESGDDAPARAAADVVLFGEFVIACWDAFPEESHLLLSVLAERGEVVPPSELGAVFGTTVVLLVMGRDSLDAAVATEVVDPGPSMDRVVIGASTLLGVLLTSHVSHVDPVAFDHLRLTRSAWRTLLAGWGMAPDTLAAADAHLAALAAAGPLAPEPETW</sequence>
<evidence type="ECO:0000256" key="1">
    <source>
        <dbReference type="ARBA" id="ARBA00023015"/>
    </source>
</evidence>
<dbReference type="KEGG" id="ima:PO878_19495"/>
<dbReference type="EMBL" id="CP116942">
    <property type="protein sequence ID" value="WCO66683.1"/>
    <property type="molecule type" value="Genomic_DNA"/>
</dbReference>
<dbReference type="Proteomes" id="UP001216390">
    <property type="component" value="Chromosome"/>
</dbReference>
<keyword evidence="3" id="KW-0804">Transcription</keyword>
<feature type="domain" description="HTH tetR-type" evidence="5">
    <location>
        <begin position="19"/>
        <end position="79"/>
    </location>
</feature>
<accession>A0AAF0BV48</accession>
<keyword evidence="1" id="KW-0805">Transcription regulation</keyword>
<dbReference type="Gene3D" id="1.10.357.10">
    <property type="entry name" value="Tetracycline Repressor, domain 2"/>
    <property type="match status" value="1"/>
</dbReference>
<dbReference type="SUPFAM" id="SSF46689">
    <property type="entry name" value="Homeodomain-like"/>
    <property type="match status" value="1"/>
</dbReference>
<evidence type="ECO:0000259" key="5">
    <source>
        <dbReference type="PROSITE" id="PS50977"/>
    </source>
</evidence>
<reference evidence="6" key="1">
    <citation type="submission" date="2023-01" db="EMBL/GenBank/DDBJ databases">
        <title>The diversity of Class Acidimicrobiia in South China Sea sediment environments and the proposal of Iamia marina sp. nov., a novel species of the genus Iamia.</title>
        <authorList>
            <person name="He Y."/>
            <person name="Tian X."/>
        </authorList>
    </citation>
    <scope>NUCLEOTIDE SEQUENCE</scope>
    <source>
        <strain evidence="6">DSM 19957</strain>
    </source>
</reference>
<dbReference type="GO" id="GO:0000976">
    <property type="term" value="F:transcription cis-regulatory region binding"/>
    <property type="evidence" value="ECO:0007669"/>
    <property type="project" value="TreeGrafter"/>
</dbReference>
<proteinExistence type="predicted"/>
<evidence type="ECO:0000313" key="6">
    <source>
        <dbReference type="EMBL" id="WCO66683.1"/>
    </source>
</evidence>